<dbReference type="EMBL" id="UXSR01005202">
    <property type="protein sequence ID" value="VDD79583.1"/>
    <property type="molecule type" value="Genomic_DNA"/>
</dbReference>
<proteinExistence type="predicted"/>
<evidence type="ECO:0000313" key="2">
    <source>
        <dbReference type="EMBL" id="VDD79583.1"/>
    </source>
</evidence>
<evidence type="ECO:0000313" key="4">
    <source>
        <dbReference type="WBParaSite" id="MCU_000621-RA"/>
    </source>
</evidence>
<sequence length="505" mass="56416">MHFRGCPSCFLYNAILWLVPLVTPLTVTPQLTDMCHQPDAITLICYLNCFEDIGRLLPSRANLSDIEDLLVYQSSGLCYPVKSKNIITKFTSLKRLHFTGPRCPFDSLPNLPYLTELTFTRSLESSVNELNYARQKTGDNGFPKLQKLVVNDVCCELFGGTIKAMNLRHLSFHCRNTVSHITGTTGTSNLLTFKAPLLETLQILENAKGFPLASASNLRHLRSVFVIAGTWVPEGFSAVEPRNLSSVTELVFTQVNPDASQKFHGCTDINAKNLQAVTLVYPPPNSISCPTTWRCEFCKTVVDVANPTDLRTPVFSQTVQIFTKSHTTATLSSFLPKVQLNTTKLIFNHNPLLIIDSEALQHFAHLKSLHVGQSWGYSKQNGLATLRGNPFQGLRRPQVFRFLKVALSICGCTEFDSFVWLKSKNADFDGEILCSELDFPAQLVTNKWISVTAFIALLNDRCNASLDELDSNPSTKLAMSRTLVHLLEMMYAFVYLSKLGLMPFD</sequence>
<name>A0A0R3UEV8_MESCO</name>
<reference evidence="4" key="2">
    <citation type="submission" date="2019-11" db="UniProtKB">
        <authorList>
            <consortium name="WormBaseParasite"/>
        </authorList>
    </citation>
    <scope>IDENTIFICATION</scope>
</reference>
<reference evidence="2 3" key="1">
    <citation type="submission" date="2018-10" db="EMBL/GenBank/DDBJ databases">
        <authorList>
            <consortium name="Pathogen Informatics"/>
        </authorList>
    </citation>
    <scope>NUCLEOTIDE SEQUENCE [LARGE SCALE GENOMIC DNA]</scope>
</reference>
<evidence type="ECO:0000313" key="3">
    <source>
        <dbReference type="Proteomes" id="UP000267029"/>
    </source>
</evidence>
<dbReference type="WBParaSite" id="MCU_000621-RA">
    <property type="protein sequence ID" value="MCU_000621-RA"/>
    <property type="gene ID" value="MCU_000621"/>
</dbReference>
<feature type="signal peptide" evidence="1">
    <location>
        <begin position="1"/>
        <end position="24"/>
    </location>
</feature>
<feature type="chain" id="PRO_5043132270" evidence="1">
    <location>
        <begin position="25"/>
        <end position="505"/>
    </location>
</feature>
<dbReference type="AlphaFoldDB" id="A0A0R3UEV8"/>
<gene>
    <name evidence="2" type="ORF">MCOS_LOCUS5586</name>
</gene>
<dbReference type="OrthoDB" id="6250031at2759"/>
<keyword evidence="1" id="KW-0732">Signal</keyword>
<evidence type="ECO:0000256" key="1">
    <source>
        <dbReference type="SAM" id="SignalP"/>
    </source>
</evidence>
<protein>
    <submittedName>
        <fullName evidence="4">Toll-like receptor 1</fullName>
    </submittedName>
</protein>
<organism evidence="2 3">
    <name type="scientific">Mesocestoides corti</name>
    <name type="common">Flatworm</name>
    <dbReference type="NCBI Taxonomy" id="53468"/>
    <lineage>
        <taxon>Eukaryota</taxon>
        <taxon>Metazoa</taxon>
        <taxon>Spiralia</taxon>
        <taxon>Lophotrochozoa</taxon>
        <taxon>Platyhelminthes</taxon>
        <taxon>Cestoda</taxon>
        <taxon>Eucestoda</taxon>
        <taxon>Cyclophyllidea</taxon>
        <taxon>Mesocestoididae</taxon>
        <taxon>Mesocestoides</taxon>
    </lineage>
</organism>
<accession>A0A0R3UEV8</accession>
<keyword evidence="3" id="KW-1185">Reference proteome</keyword>
<dbReference type="Proteomes" id="UP000267029">
    <property type="component" value="Unassembled WGS sequence"/>
</dbReference>